<accession>A0ABY8ENI5</accession>
<gene>
    <name evidence="7" type="ORF">GLX27_001201</name>
</gene>
<dbReference type="PANTHER" id="PTHR14369:SF0">
    <property type="entry name" value="SURFEIT LOCUS PROTEIN 6"/>
    <property type="match status" value="1"/>
</dbReference>
<evidence type="ECO:0008006" key="9">
    <source>
        <dbReference type="Google" id="ProtNLM"/>
    </source>
</evidence>
<dbReference type="PANTHER" id="PTHR14369">
    <property type="entry name" value="SURFEIT LOCUS PROTEIN 6"/>
    <property type="match status" value="1"/>
</dbReference>
<keyword evidence="3" id="KW-0539">Nucleus</keyword>
<feature type="domain" description="Ribosomal RNA-processing protein 14/surfeit locus protein 6 C-terminal" evidence="5">
    <location>
        <begin position="215"/>
        <end position="422"/>
    </location>
</feature>
<feature type="region of interest" description="Disordered" evidence="4">
    <location>
        <begin position="326"/>
        <end position="349"/>
    </location>
</feature>
<name>A0ABY8ENI5_MALFU</name>
<feature type="compositionally biased region" description="Basic and acidic residues" evidence="4">
    <location>
        <begin position="409"/>
        <end position="421"/>
    </location>
</feature>
<evidence type="ECO:0000313" key="8">
    <source>
        <dbReference type="Proteomes" id="UP000818624"/>
    </source>
</evidence>
<dbReference type="InterPro" id="IPR029188">
    <property type="entry name" value="Rrp14_N"/>
</dbReference>
<proteinExistence type="inferred from homology"/>
<feature type="compositionally biased region" description="Basic and acidic residues" evidence="4">
    <location>
        <begin position="216"/>
        <end position="257"/>
    </location>
</feature>
<feature type="compositionally biased region" description="Acidic residues" evidence="4">
    <location>
        <begin position="100"/>
        <end position="133"/>
    </location>
</feature>
<evidence type="ECO:0000313" key="7">
    <source>
        <dbReference type="EMBL" id="WFD46564.1"/>
    </source>
</evidence>
<dbReference type="InterPro" id="IPR007019">
    <property type="entry name" value="SURF6"/>
</dbReference>
<feature type="compositionally biased region" description="Basic and acidic residues" evidence="4">
    <location>
        <begin position="76"/>
        <end position="99"/>
    </location>
</feature>
<evidence type="ECO:0000256" key="2">
    <source>
        <dbReference type="ARBA" id="ARBA00005904"/>
    </source>
</evidence>
<organism evidence="7 8">
    <name type="scientific">Malassezia furfur</name>
    <name type="common">Pityriasis versicolor infection agent</name>
    <name type="synonym">Pityrosporum furfur</name>
    <dbReference type="NCBI Taxonomy" id="55194"/>
    <lineage>
        <taxon>Eukaryota</taxon>
        <taxon>Fungi</taxon>
        <taxon>Dikarya</taxon>
        <taxon>Basidiomycota</taxon>
        <taxon>Ustilaginomycotina</taxon>
        <taxon>Malasseziomycetes</taxon>
        <taxon>Malasseziales</taxon>
        <taxon>Malasseziaceae</taxon>
        <taxon>Malassezia</taxon>
    </lineage>
</organism>
<dbReference type="Pfam" id="PF04935">
    <property type="entry name" value="SURF6"/>
    <property type="match status" value="1"/>
</dbReference>
<feature type="region of interest" description="Disordered" evidence="4">
    <location>
        <begin position="45"/>
        <end position="289"/>
    </location>
</feature>
<evidence type="ECO:0000256" key="3">
    <source>
        <dbReference type="ARBA" id="ARBA00023242"/>
    </source>
</evidence>
<evidence type="ECO:0000259" key="6">
    <source>
        <dbReference type="Pfam" id="PF15459"/>
    </source>
</evidence>
<dbReference type="EMBL" id="CP046234">
    <property type="protein sequence ID" value="WFD46564.1"/>
    <property type="molecule type" value="Genomic_DNA"/>
</dbReference>
<protein>
    <recommendedName>
        <fullName evidence="9">Ribosomal RNA-processing protein 14</fullName>
    </recommendedName>
</protein>
<feature type="compositionally biased region" description="Basic residues" evidence="4">
    <location>
        <begin position="376"/>
        <end position="387"/>
    </location>
</feature>
<comment type="subcellular location">
    <subcellularLocation>
        <location evidence="1">Nucleus</location>
    </subcellularLocation>
</comment>
<dbReference type="Pfam" id="PF15459">
    <property type="entry name" value="RRP14"/>
    <property type="match status" value="1"/>
</dbReference>
<dbReference type="InterPro" id="IPR029190">
    <property type="entry name" value="Rrp14/SURF6_C"/>
</dbReference>
<feature type="domain" description="Ribosomal RNA-processing protein 14 N-terminal" evidence="6">
    <location>
        <begin position="17"/>
        <end position="81"/>
    </location>
</feature>
<sequence>MSAAAQDAGRRAVYRSSLLSHDDAFERLLSLIPAKFYVPVDEEHMDTKYQKNKHTKSQKQQEAEERKSKSQAAKRAKLDPDNVKSVKEIQQDRRRRLEDGIELEFDAEDDAEDTEGTEDDDMDEDDEEDDDAESTGNAMAGAHHGDDDDNDETDDDNDKSIKSQPNGQPMAPSAGNRRATVAELRERLHNKIEMLHRKRNPSDAPTGDGPPSTKQELMEERRRQRGEMRDRRRRERKEARRQAKDQSASKDTGRAKADVSGSSRQAGLLVNDAANPERAAPKKPEVESCMSFSHVDFGLDTQRKNKYALPNDPKAALAMLEARKRKEESRVQKQVERGQDEDQVREAAEEAERWNKAIAAAEGVRIRDNEHLLKQTLKRREKSKAKSTKAWNDRRRAEQEAQAAKQKKRMENIAARKENKRSPGKSTTKSTKSAKARPGFEGNSRSFGSAPSRKGGARPAKR</sequence>
<keyword evidence="8" id="KW-1185">Reference proteome</keyword>
<feature type="compositionally biased region" description="Basic and acidic residues" evidence="4">
    <location>
        <begin position="183"/>
        <end position="195"/>
    </location>
</feature>
<feature type="compositionally biased region" description="Basic and acidic residues" evidence="4">
    <location>
        <begin position="59"/>
        <end position="68"/>
    </location>
</feature>
<evidence type="ECO:0000256" key="4">
    <source>
        <dbReference type="SAM" id="MobiDB-lite"/>
    </source>
</evidence>
<evidence type="ECO:0000259" key="5">
    <source>
        <dbReference type="Pfam" id="PF04935"/>
    </source>
</evidence>
<comment type="similarity">
    <text evidence="2">Belongs to the SURF6 family.</text>
</comment>
<feature type="compositionally biased region" description="Acidic residues" evidence="4">
    <location>
        <begin position="147"/>
        <end position="157"/>
    </location>
</feature>
<feature type="region of interest" description="Disordered" evidence="4">
    <location>
        <begin position="375"/>
        <end position="462"/>
    </location>
</feature>
<evidence type="ECO:0000256" key="1">
    <source>
        <dbReference type="ARBA" id="ARBA00004123"/>
    </source>
</evidence>
<dbReference type="Proteomes" id="UP000818624">
    <property type="component" value="Chromosome 1"/>
</dbReference>
<reference evidence="7 8" key="1">
    <citation type="journal article" date="2020" name="Elife">
        <title>Loss of centromere function drives karyotype evolution in closely related Malassezia species.</title>
        <authorList>
            <person name="Sankaranarayanan S.R."/>
            <person name="Ianiri G."/>
            <person name="Coelho M.A."/>
            <person name="Reza M.H."/>
            <person name="Thimmappa B.C."/>
            <person name="Ganguly P."/>
            <person name="Vadnala R.N."/>
            <person name="Sun S."/>
            <person name="Siddharthan R."/>
            <person name="Tellgren-Roth C."/>
            <person name="Dawson T.L."/>
            <person name="Heitman J."/>
            <person name="Sanyal K."/>
        </authorList>
    </citation>
    <scope>NUCLEOTIDE SEQUENCE [LARGE SCALE GENOMIC DNA]</scope>
    <source>
        <strain evidence="7">CBS14141</strain>
    </source>
</reference>